<dbReference type="Gene3D" id="2.130.10.10">
    <property type="entry name" value="YVTN repeat-like/Quinoprotein amine dehydrogenase"/>
    <property type="match status" value="1"/>
</dbReference>
<proteinExistence type="predicted"/>
<feature type="non-terminal residue" evidence="1">
    <location>
        <position position="1"/>
    </location>
</feature>
<dbReference type="InterPro" id="IPR015943">
    <property type="entry name" value="WD40/YVTN_repeat-like_dom_sf"/>
</dbReference>
<organism evidence="1 2">
    <name type="scientific">Suillus fuscotomentosus</name>
    <dbReference type="NCBI Taxonomy" id="1912939"/>
    <lineage>
        <taxon>Eukaryota</taxon>
        <taxon>Fungi</taxon>
        <taxon>Dikarya</taxon>
        <taxon>Basidiomycota</taxon>
        <taxon>Agaricomycotina</taxon>
        <taxon>Agaricomycetes</taxon>
        <taxon>Agaricomycetidae</taxon>
        <taxon>Boletales</taxon>
        <taxon>Suillineae</taxon>
        <taxon>Suillaceae</taxon>
        <taxon>Suillus</taxon>
    </lineage>
</organism>
<dbReference type="RefSeq" id="XP_041230769.1">
    <property type="nucleotide sequence ID" value="XM_041374507.1"/>
</dbReference>
<protein>
    <submittedName>
        <fullName evidence="1">Uncharacterized protein</fullName>
    </submittedName>
</protein>
<comment type="caution">
    <text evidence="1">The sequence shown here is derived from an EMBL/GenBank/DDBJ whole genome shotgun (WGS) entry which is preliminary data.</text>
</comment>
<dbReference type="GeneID" id="64668805"/>
<name>A0AAD4EHN1_9AGAM</name>
<accession>A0AAD4EHN1</accession>
<reference evidence="1" key="1">
    <citation type="journal article" date="2020" name="New Phytol.">
        <title>Comparative genomics reveals dynamic genome evolution in host specialist ectomycorrhizal fungi.</title>
        <authorList>
            <person name="Lofgren L.A."/>
            <person name="Nguyen N.H."/>
            <person name="Vilgalys R."/>
            <person name="Ruytinx J."/>
            <person name="Liao H.L."/>
            <person name="Branco S."/>
            <person name="Kuo A."/>
            <person name="LaButti K."/>
            <person name="Lipzen A."/>
            <person name="Andreopoulos W."/>
            <person name="Pangilinan J."/>
            <person name="Riley R."/>
            <person name="Hundley H."/>
            <person name="Na H."/>
            <person name="Barry K."/>
            <person name="Grigoriev I.V."/>
            <person name="Stajich J.E."/>
            <person name="Kennedy P.G."/>
        </authorList>
    </citation>
    <scope>NUCLEOTIDE SEQUENCE</scope>
    <source>
        <strain evidence="1">FC203</strain>
    </source>
</reference>
<dbReference type="AlphaFoldDB" id="A0AAD4EHN1"/>
<dbReference type="InterPro" id="IPR001680">
    <property type="entry name" value="WD40_rpt"/>
</dbReference>
<dbReference type="EMBL" id="JABBWK010000007">
    <property type="protein sequence ID" value="KAG1905194.1"/>
    <property type="molecule type" value="Genomic_DNA"/>
</dbReference>
<evidence type="ECO:0000313" key="1">
    <source>
        <dbReference type="EMBL" id="KAG1905194.1"/>
    </source>
</evidence>
<evidence type="ECO:0000313" key="2">
    <source>
        <dbReference type="Proteomes" id="UP001195769"/>
    </source>
</evidence>
<dbReference type="SUPFAM" id="SSF63829">
    <property type="entry name" value="Calcium-dependent phosphotriesterase"/>
    <property type="match status" value="1"/>
</dbReference>
<keyword evidence="2" id="KW-1185">Reference proteome</keyword>
<sequence length="343" mass="38577">APCQTPAIQNPADPVTCACWITQQEAMRETLCYGTGLGFISIWQQQGEDLKDFHAKVSRRIGTGKEIMCLTYDHTGDETRIASGTHDRRVQVWAFDSKGPLIPIFSVELSTTVPHTVQFKQMASRNLWYYRRYKQGWTYDVSIGIRQVKIYSPIYQSRHAAVDAPQTLFLIDNVVNGFSLHRLEDGACICTYNTNPVKTFPKQVVFGDWATLVVGGSDTGTIRIFDKNDGALKQVLQHADRGRVQTVMVSYFIDQMNVNLTKYKTYDSPQHSLIFGATSTNDAEPTISIWCRKRAISPSDRPLGSEVKNFVRGIIQLAIAMAIIAYVSNMVRDICDAKHTLTH</sequence>
<dbReference type="Proteomes" id="UP001195769">
    <property type="component" value="Unassembled WGS sequence"/>
</dbReference>
<dbReference type="SMART" id="SM00320">
    <property type="entry name" value="WD40"/>
    <property type="match status" value="2"/>
</dbReference>
<gene>
    <name evidence="1" type="ORF">F5891DRAFT_943835</name>
</gene>